<evidence type="ECO:0000313" key="1">
    <source>
        <dbReference type="EMBL" id="KAG9445282.1"/>
    </source>
</evidence>
<evidence type="ECO:0000313" key="2">
    <source>
        <dbReference type="Proteomes" id="UP000825729"/>
    </source>
</evidence>
<evidence type="ECO:0008006" key="3">
    <source>
        <dbReference type="Google" id="ProtNLM"/>
    </source>
</evidence>
<dbReference type="AlphaFoldDB" id="A0AAV7E8V9"/>
<dbReference type="EMBL" id="JAINDJ010000006">
    <property type="protein sequence ID" value="KAG9445282.1"/>
    <property type="molecule type" value="Genomic_DNA"/>
</dbReference>
<name>A0AAV7E8V9_ARIFI</name>
<reference evidence="1 2" key="1">
    <citation type="submission" date="2021-07" db="EMBL/GenBank/DDBJ databases">
        <title>The Aristolochia fimbriata genome: insights into angiosperm evolution, floral development and chemical biosynthesis.</title>
        <authorList>
            <person name="Jiao Y."/>
        </authorList>
    </citation>
    <scope>NUCLEOTIDE SEQUENCE [LARGE SCALE GENOMIC DNA]</scope>
    <source>
        <strain evidence="1">IBCAS-2021</strain>
        <tissue evidence="1">Leaf</tissue>
    </source>
</reference>
<keyword evidence="2" id="KW-1185">Reference proteome</keyword>
<proteinExistence type="predicted"/>
<gene>
    <name evidence="1" type="ORF">H6P81_016622</name>
</gene>
<dbReference type="Proteomes" id="UP000825729">
    <property type="component" value="Unassembled WGS sequence"/>
</dbReference>
<sequence length="63" mass="7066">MAYLTLFEDFEAVGRYSWGAATLTFLYWELAKACRTRVVGIAGCLILCSCGRANVYILDVRHS</sequence>
<protein>
    <recommendedName>
        <fullName evidence="3">Aminotransferase-like plant mobile domain-containing protein</fullName>
    </recommendedName>
</protein>
<organism evidence="1 2">
    <name type="scientific">Aristolochia fimbriata</name>
    <name type="common">White veined hardy Dutchman's pipe vine</name>
    <dbReference type="NCBI Taxonomy" id="158543"/>
    <lineage>
        <taxon>Eukaryota</taxon>
        <taxon>Viridiplantae</taxon>
        <taxon>Streptophyta</taxon>
        <taxon>Embryophyta</taxon>
        <taxon>Tracheophyta</taxon>
        <taxon>Spermatophyta</taxon>
        <taxon>Magnoliopsida</taxon>
        <taxon>Magnoliidae</taxon>
        <taxon>Piperales</taxon>
        <taxon>Aristolochiaceae</taxon>
        <taxon>Aristolochia</taxon>
    </lineage>
</organism>
<comment type="caution">
    <text evidence="1">The sequence shown here is derived from an EMBL/GenBank/DDBJ whole genome shotgun (WGS) entry which is preliminary data.</text>
</comment>
<accession>A0AAV7E8V9</accession>